<feature type="compositionally biased region" description="Low complexity" evidence="4">
    <location>
        <begin position="343"/>
        <end position="356"/>
    </location>
</feature>
<evidence type="ECO:0000313" key="6">
    <source>
        <dbReference type="EMBL" id="OAD69127.1"/>
    </source>
</evidence>
<evidence type="ECO:0000256" key="3">
    <source>
        <dbReference type="PROSITE-ProRule" id="PRU00267"/>
    </source>
</evidence>
<protein>
    <recommendedName>
        <fullName evidence="5">HMG box domain-containing protein</fullName>
    </recommendedName>
</protein>
<dbReference type="PROSITE" id="PS50118">
    <property type="entry name" value="HMG_BOX_2"/>
    <property type="match status" value="1"/>
</dbReference>
<keyword evidence="1 3" id="KW-0238">DNA-binding</keyword>
<dbReference type="SUPFAM" id="SSF47769">
    <property type="entry name" value="SAM/Pointed domain"/>
    <property type="match status" value="1"/>
</dbReference>
<dbReference type="InterPro" id="IPR051965">
    <property type="entry name" value="ChromReg_NeuronalGeneExpr"/>
</dbReference>
<keyword evidence="7" id="KW-1185">Reference proteome</keyword>
<dbReference type="InterPro" id="IPR001660">
    <property type="entry name" value="SAM"/>
</dbReference>
<dbReference type="InParanoid" id="A0A167KXS2"/>
<evidence type="ECO:0000259" key="5">
    <source>
        <dbReference type="PROSITE" id="PS50118"/>
    </source>
</evidence>
<dbReference type="PANTHER" id="PTHR46040:SF3">
    <property type="entry name" value="HIGH MOBILITY GROUP PROTEIN 2"/>
    <property type="match status" value="1"/>
</dbReference>
<dbReference type="EMBL" id="KV440992">
    <property type="protein sequence ID" value="OAD69127.1"/>
    <property type="molecule type" value="Genomic_DNA"/>
</dbReference>
<feature type="region of interest" description="Disordered" evidence="4">
    <location>
        <begin position="177"/>
        <end position="237"/>
    </location>
</feature>
<dbReference type="Pfam" id="PF00536">
    <property type="entry name" value="SAM_1"/>
    <property type="match status" value="1"/>
</dbReference>
<dbReference type="GO" id="GO:0010468">
    <property type="term" value="P:regulation of gene expression"/>
    <property type="evidence" value="ECO:0007669"/>
    <property type="project" value="TreeGrafter"/>
</dbReference>
<dbReference type="Gene3D" id="1.10.30.10">
    <property type="entry name" value="High mobility group box domain"/>
    <property type="match status" value="1"/>
</dbReference>
<proteinExistence type="predicted"/>
<dbReference type="GeneID" id="28990047"/>
<dbReference type="Pfam" id="PF00505">
    <property type="entry name" value="HMG_box"/>
    <property type="match status" value="1"/>
</dbReference>
<dbReference type="SMART" id="SM00398">
    <property type="entry name" value="HMG"/>
    <property type="match status" value="1"/>
</dbReference>
<feature type="region of interest" description="Disordered" evidence="4">
    <location>
        <begin position="321"/>
        <end position="356"/>
    </location>
</feature>
<dbReference type="InterPro" id="IPR009071">
    <property type="entry name" value="HMG_box_dom"/>
</dbReference>
<reference evidence="7" key="1">
    <citation type="submission" date="2015-06" db="EMBL/GenBank/DDBJ databases">
        <title>Expansion of signal transduction pathways in fungi by whole-genome duplication.</title>
        <authorList>
            <consortium name="DOE Joint Genome Institute"/>
            <person name="Corrochano L.M."/>
            <person name="Kuo A."/>
            <person name="Marcet-Houben M."/>
            <person name="Polaino S."/>
            <person name="Salamov A."/>
            <person name="Villalobos J.M."/>
            <person name="Alvarez M.I."/>
            <person name="Avalos J."/>
            <person name="Benito E.P."/>
            <person name="Benoit I."/>
            <person name="Burger G."/>
            <person name="Camino L.P."/>
            <person name="Canovas D."/>
            <person name="Cerda-Olmedo E."/>
            <person name="Cheng J.-F."/>
            <person name="Dominguez A."/>
            <person name="Elias M."/>
            <person name="Eslava A.P."/>
            <person name="Glaser F."/>
            <person name="Grimwood J."/>
            <person name="Gutierrez G."/>
            <person name="Heitman J."/>
            <person name="Henrissat B."/>
            <person name="Iturriaga E.A."/>
            <person name="Lang B.F."/>
            <person name="Lavin J.L."/>
            <person name="Lee S."/>
            <person name="Li W."/>
            <person name="Lindquist E."/>
            <person name="Lopez-Garcia S."/>
            <person name="Luque E.M."/>
            <person name="Marcos A.T."/>
            <person name="Martin J."/>
            <person name="McCluskey K."/>
            <person name="Medina H.R."/>
            <person name="Miralles-Duran A."/>
            <person name="Miyazaki A."/>
            <person name="Munoz-Torres E."/>
            <person name="Oguiza J.A."/>
            <person name="Ohm R."/>
            <person name="Olmedo M."/>
            <person name="Orejas M."/>
            <person name="Ortiz-Castellanos L."/>
            <person name="Pisabarro A.G."/>
            <person name="Rodriguez-Romero J."/>
            <person name="Ruiz-Herrera J."/>
            <person name="Ruiz-Vazquez R."/>
            <person name="Sanz C."/>
            <person name="Schackwitz W."/>
            <person name="Schmutz J."/>
            <person name="Shahriari M."/>
            <person name="Shelest E."/>
            <person name="Silva-Franco F."/>
            <person name="Soanes D."/>
            <person name="Syed K."/>
            <person name="Tagua V.G."/>
            <person name="Talbot N.J."/>
            <person name="Thon M."/>
            <person name="De vries R.P."/>
            <person name="Wiebenga A."/>
            <person name="Yadav J.S."/>
            <person name="Braun E.L."/>
            <person name="Baker S."/>
            <person name="Garre V."/>
            <person name="Horwitz B."/>
            <person name="Torres-Martinez S."/>
            <person name="Idnurm A."/>
            <person name="Herrera-Estrella A."/>
            <person name="Gabaldon T."/>
            <person name="Grigoriev I.V."/>
        </authorList>
    </citation>
    <scope>NUCLEOTIDE SEQUENCE [LARGE SCALE GENOMIC DNA]</scope>
    <source>
        <strain evidence="7">NRRL 1555(-)</strain>
    </source>
</reference>
<dbReference type="SMART" id="SM00454">
    <property type="entry name" value="SAM"/>
    <property type="match status" value="1"/>
</dbReference>
<sequence>MSRPLNSQSFIREDSSTITSLEECGRQEVKEFLDYCQLSQYLECFLSEGFDTLGSVYEIMEEDMIVMGVKRGHRRLIQREIATAKGIPLDQPLIINSIKTRHPIGYTVNRNSSSKMVLDGSIGSILKPNLPVKVELNNENTSSSSSSSNINSGYGSMSSTQKSRMPNMMISQENMIEDDGPSKRAHDSLPRVSDPTRGSSVSSNDEDSTCAGDSQPPKRTYRRHPRQDKNAPVKPPSAYIMFSNHARTELKDQNLTFSELAKIVGDRWKNLSFAEKQEYERTAMRAKDEYSAQFDRYRRTPEYKSHQEYLKEFKSAQFAVSRMVSRTRKRSKPESPNSMADCSSNGASNENGSSAS</sequence>
<dbReference type="Proteomes" id="UP000077315">
    <property type="component" value="Unassembled WGS sequence"/>
</dbReference>
<dbReference type="InterPro" id="IPR013761">
    <property type="entry name" value="SAM/pointed_sf"/>
</dbReference>
<evidence type="ECO:0000256" key="2">
    <source>
        <dbReference type="ARBA" id="ARBA00023242"/>
    </source>
</evidence>
<dbReference type="Gene3D" id="1.10.150.50">
    <property type="entry name" value="Transcription Factor, Ets-1"/>
    <property type="match status" value="1"/>
</dbReference>
<feature type="compositionally biased region" description="Basic and acidic residues" evidence="4">
    <location>
        <begin position="180"/>
        <end position="189"/>
    </location>
</feature>
<dbReference type="SUPFAM" id="SSF47095">
    <property type="entry name" value="HMG-box"/>
    <property type="match status" value="1"/>
</dbReference>
<keyword evidence="2 3" id="KW-0539">Nucleus</keyword>
<feature type="compositionally biased region" description="Low complexity" evidence="4">
    <location>
        <begin position="137"/>
        <end position="159"/>
    </location>
</feature>
<dbReference type="GO" id="GO:0005634">
    <property type="term" value="C:nucleus"/>
    <property type="evidence" value="ECO:0007669"/>
    <property type="project" value="UniProtKB-UniRule"/>
</dbReference>
<organism evidence="6 7">
    <name type="scientific">Phycomyces blakesleeanus (strain ATCC 8743b / DSM 1359 / FGSC 10004 / NBRC 33097 / NRRL 1555)</name>
    <dbReference type="NCBI Taxonomy" id="763407"/>
    <lineage>
        <taxon>Eukaryota</taxon>
        <taxon>Fungi</taxon>
        <taxon>Fungi incertae sedis</taxon>
        <taxon>Mucoromycota</taxon>
        <taxon>Mucoromycotina</taxon>
        <taxon>Mucoromycetes</taxon>
        <taxon>Mucorales</taxon>
        <taxon>Phycomycetaceae</taxon>
        <taxon>Phycomyces</taxon>
    </lineage>
</organism>
<feature type="region of interest" description="Disordered" evidence="4">
    <location>
        <begin position="137"/>
        <end position="163"/>
    </location>
</feature>
<evidence type="ECO:0000313" key="7">
    <source>
        <dbReference type="Proteomes" id="UP000077315"/>
    </source>
</evidence>
<dbReference type="InterPro" id="IPR036910">
    <property type="entry name" value="HMG_box_dom_sf"/>
</dbReference>
<accession>A0A167KXS2</accession>
<name>A0A167KXS2_PHYB8</name>
<dbReference type="VEuPathDB" id="FungiDB:PHYBLDRAFT_127023"/>
<evidence type="ECO:0000256" key="1">
    <source>
        <dbReference type="ARBA" id="ARBA00023125"/>
    </source>
</evidence>
<dbReference type="RefSeq" id="XP_018287167.1">
    <property type="nucleotide sequence ID" value="XM_018429141.1"/>
</dbReference>
<gene>
    <name evidence="6" type="ORF">PHYBLDRAFT_127023</name>
</gene>
<dbReference type="STRING" id="763407.A0A167KXS2"/>
<evidence type="ECO:0000256" key="4">
    <source>
        <dbReference type="SAM" id="MobiDB-lite"/>
    </source>
</evidence>
<dbReference type="OrthoDB" id="1919336at2759"/>
<feature type="non-terminal residue" evidence="6">
    <location>
        <position position="356"/>
    </location>
</feature>
<feature type="DNA-binding region" description="HMG box" evidence="3">
    <location>
        <begin position="232"/>
        <end position="298"/>
    </location>
</feature>
<dbReference type="PANTHER" id="PTHR46040">
    <property type="entry name" value="HIGH MOBILITY GROUP PROTEIN 2"/>
    <property type="match status" value="1"/>
</dbReference>
<feature type="domain" description="HMG box" evidence="5">
    <location>
        <begin position="232"/>
        <end position="298"/>
    </location>
</feature>
<dbReference type="GO" id="GO:0003677">
    <property type="term" value="F:DNA binding"/>
    <property type="evidence" value="ECO:0007669"/>
    <property type="project" value="UniProtKB-UniRule"/>
</dbReference>
<dbReference type="AlphaFoldDB" id="A0A167KXS2"/>